<gene>
    <name evidence="2" type="ORF">C0Q70_07625</name>
</gene>
<evidence type="ECO:0000256" key="1">
    <source>
        <dbReference type="SAM" id="MobiDB-lite"/>
    </source>
</evidence>
<dbReference type="AlphaFoldDB" id="A0A2T7PFJ7"/>
<feature type="compositionally biased region" description="Basic residues" evidence="1">
    <location>
        <begin position="101"/>
        <end position="115"/>
    </location>
</feature>
<evidence type="ECO:0000313" key="3">
    <source>
        <dbReference type="Proteomes" id="UP000245119"/>
    </source>
</evidence>
<feature type="compositionally biased region" description="Polar residues" evidence="1">
    <location>
        <begin position="23"/>
        <end position="38"/>
    </location>
</feature>
<feature type="region of interest" description="Disordered" evidence="1">
    <location>
        <begin position="94"/>
        <end position="115"/>
    </location>
</feature>
<comment type="caution">
    <text evidence="2">The sequence shown here is derived from an EMBL/GenBank/DDBJ whole genome shotgun (WGS) entry which is preliminary data.</text>
</comment>
<accession>A0A2T7PFJ7</accession>
<evidence type="ECO:0000313" key="2">
    <source>
        <dbReference type="EMBL" id="PVD32196.1"/>
    </source>
</evidence>
<dbReference type="EMBL" id="PZQS01000004">
    <property type="protein sequence ID" value="PVD32196.1"/>
    <property type="molecule type" value="Genomic_DNA"/>
</dbReference>
<keyword evidence="3" id="KW-1185">Reference proteome</keyword>
<protein>
    <submittedName>
        <fullName evidence="2">Uncharacterized protein</fullName>
    </submittedName>
</protein>
<proteinExistence type="predicted"/>
<sequence>MALSLPPPPPTTHTPPKLHPSRASFSPTTTSRSAFTSLHPSATTKRQMFWPDTSSISKTCGEGCERVSGLETGKGRDVYVGHNSVHAALYSATCTTSPPRPRSRKIKKKKKKKTTHAIVHWSSRPALRQPADRLARWTHGGGQLRESWARHTLHYYNTHMSSLQASSPHLRTPYILTGVTHTNKASGGDDDER</sequence>
<feature type="region of interest" description="Disordered" evidence="1">
    <location>
        <begin position="1"/>
        <end position="38"/>
    </location>
</feature>
<name>A0A2T7PFJ7_POMCA</name>
<dbReference type="Proteomes" id="UP000245119">
    <property type="component" value="Linkage Group LG4"/>
</dbReference>
<organism evidence="2 3">
    <name type="scientific">Pomacea canaliculata</name>
    <name type="common">Golden apple snail</name>
    <dbReference type="NCBI Taxonomy" id="400727"/>
    <lineage>
        <taxon>Eukaryota</taxon>
        <taxon>Metazoa</taxon>
        <taxon>Spiralia</taxon>
        <taxon>Lophotrochozoa</taxon>
        <taxon>Mollusca</taxon>
        <taxon>Gastropoda</taxon>
        <taxon>Caenogastropoda</taxon>
        <taxon>Architaenioglossa</taxon>
        <taxon>Ampullarioidea</taxon>
        <taxon>Ampullariidae</taxon>
        <taxon>Pomacea</taxon>
    </lineage>
</organism>
<reference evidence="2 3" key="1">
    <citation type="submission" date="2018-04" db="EMBL/GenBank/DDBJ databases">
        <title>The genome of golden apple snail Pomacea canaliculata provides insight into stress tolerance and invasive adaptation.</title>
        <authorList>
            <person name="Liu C."/>
            <person name="Liu B."/>
            <person name="Ren Y."/>
            <person name="Zhang Y."/>
            <person name="Wang H."/>
            <person name="Li S."/>
            <person name="Jiang F."/>
            <person name="Yin L."/>
            <person name="Zhang G."/>
            <person name="Qian W."/>
            <person name="Fan W."/>
        </authorList>
    </citation>
    <scope>NUCLEOTIDE SEQUENCE [LARGE SCALE GENOMIC DNA]</scope>
    <source>
        <strain evidence="2">SZHN2017</strain>
        <tissue evidence="2">Muscle</tissue>
    </source>
</reference>
<feature type="compositionally biased region" description="Pro residues" evidence="1">
    <location>
        <begin position="1"/>
        <end position="13"/>
    </location>
</feature>